<name>A0A5S9ITV7_UABAM</name>
<gene>
    <name evidence="2" type="ORF">UABAM_06405</name>
</gene>
<evidence type="ECO:0000313" key="2">
    <source>
        <dbReference type="EMBL" id="BBM87989.1"/>
    </source>
</evidence>
<dbReference type="EMBL" id="AP019860">
    <property type="protein sequence ID" value="BBM87989.1"/>
    <property type="molecule type" value="Genomic_DNA"/>
</dbReference>
<sequence>MVSLNPFFPSEVDYRVTNSQRAFIKNEDTGEEFTVMFNPEGYSYKLSADDKEGNEKDEDVLTVTGGDVTASSESVDLPFHSTGIGDLDITLQYHAYTSSIDIRSEMMKIQELTLPTQSSGSVRRRPECSFNWEEFYYLGYITEAEAKYTMFDSDGKPLRAELSLNFKAIIPEKDKNKYSGFEGCRKTWIVKGNDRLDLIANAIYQDAKQWLFIARENDIDNPIKFPTPNDIGRVLILPDLPT</sequence>
<evidence type="ECO:0000259" key="1">
    <source>
        <dbReference type="Pfam" id="PF19266"/>
    </source>
</evidence>
<keyword evidence="3" id="KW-1185">Reference proteome</keyword>
<dbReference type="InterPro" id="IPR045361">
    <property type="entry name" value="CIS_tube_prot_N"/>
</dbReference>
<accession>A0A5S9ITV7</accession>
<dbReference type="OrthoDB" id="9815939at2"/>
<dbReference type="KEGG" id="uam:UABAM_06405"/>
<feature type="domain" description="Contractile injection system tube protein N-terminal" evidence="1">
    <location>
        <begin position="26"/>
        <end position="175"/>
    </location>
</feature>
<protein>
    <submittedName>
        <fullName evidence="2">Peptidoglycan-binding protein</fullName>
    </submittedName>
</protein>
<organism evidence="2 3">
    <name type="scientific">Uabimicrobium amorphum</name>
    <dbReference type="NCBI Taxonomy" id="2596890"/>
    <lineage>
        <taxon>Bacteria</taxon>
        <taxon>Pseudomonadati</taxon>
        <taxon>Planctomycetota</taxon>
        <taxon>Candidatus Uabimicrobiia</taxon>
        <taxon>Candidatus Uabimicrobiales</taxon>
        <taxon>Candidatus Uabimicrobiaceae</taxon>
        <taxon>Candidatus Uabimicrobium</taxon>
    </lineage>
</organism>
<dbReference type="RefSeq" id="WP_151972059.1">
    <property type="nucleotide sequence ID" value="NZ_AP019860.1"/>
</dbReference>
<proteinExistence type="predicted"/>
<dbReference type="AlphaFoldDB" id="A0A5S9ITV7"/>
<reference evidence="2 3" key="1">
    <citation type="submission" date="2019-08" db="EMBL/GenBank/DDBJ databases">
        <title>Complete genome sequence of Candidatus Uab amorphum.</title>
        <authorList>
            <person name="Shiratori T."/>
            <person name="Suzuki S."/>
            <person name="Kakizawa Y."/>
            <person name="Ishida K."/>
        </authorList>
    </citation>
    <scope>NUCLEOTIDE SEQUENCE [LARGE SCALE GENOMIC DNA]</scope>
    <source>
        <strain evidence="2 3">SRT547</strain>
    </source>
</reference>
<evidence type="ECO:0000313" key="3">
    <source>
        <dbReference type="Proteomes" id="UP000326354"/>
    </source>
</evidence>
<dbReference type="Pfam" id="PF19266">
    <property type="entry name" value="CIS_tube"/>
    <property type="match status" value="1"/>
</dbReference>
<dbReference type="Proteomes" id="UP000326354">
    <property type="component" value="Chromosome"/>
</dbReference>